<dbReference type="SUPFAM" id="SSF51322">
    <property type="entry name" value="Cyanovirin-N"/>
    <property type="match status" value="1"/>
</dbReference>
<evidence type="ECO:0000313" key="3">
    <source>
        <dbReference type="Proteomes" id="UP000326289"/>
    </source>
</evidence>
<organism evidence="2 3">
    <name type="scientific">Aspergillus minisclerotigenes</name>
    <dbReference type="NCBI Taxonomy" id="656917"/>
    <lineage>
        <taxon>Eukaryota</taxon>
        <taxon>Fungi</taxon>
        <taxon>Dikarya</taxon>
        <taxon>Ascomycota</taxon>
        <taxon>Pezizomycotina</taxon>
        <taxon>Eurotiomycetes</taxon>
        <taxon>Eurotiomycetidae</taxon>
        <taxon>Eurotiales</taxon>
        <taxon>Aspergillaceae</taxon>
        <taxon>Aspergillus</taxon>
        <taxon>Aspergillus subgen. Circumdati</taxon>
    </lineage>
</organism>
<sequence>MARRLVIVLFYLAALAAGQHIHTHEERGRPMFWSKEELHSLCQNVVVSEQRPRQGKPQTFLRASCKTKRQAPASEPLVTTIINLDQCLGWDERQQNFTSKAGGMGIEKGECHSCRYYDYRHLFDPITRSFQCWCANVGGGQGVGAMLESPDNLTPSVLANFDMDGVIGAVNGILKCHDRQGQIVN</sequence>
<evidence type="ECO:0000256" key="1">
    <source>
        <dbReference type="SAM" id="SignalP"/>
    </source>
</evidence>
<dbReference type="AlphaFoldDB" id="A0A5N6JL80"/>
<accession>A0A5N6JL80</accession>
<feature type="chain" id="PRO_5025030430" description="Cyanovirin-N domain-containing protein" evidence="1">
    <location>
        <begin position="19"/>
        <end position="185"/>
    </location>
</feature>
<dbReference type="Proteomes" id="UP000326289">
    <property type="component" value="Unassembled WGS sequence"/>
</dbReference>
<dbReference type="EMBL" id="ML732764">
    <property type="protein sequence ID" value="KAB8279652.1"/>
    <property type="molecule type" value="Genomic_DNA"/>
</dbReference>
<feature type="signal peptide" evidence="1">
    <location>
        <begin position="1"/>
        <end position="18"/>
    </location>
</feature>
<proteinExistence type="predicted"/>
<reference evidence="2 3" key="1">
    <citation type="submission" date="2019-04" db="EMBL/GenBank/DDBJ databases">
        <title>Fungal friends and foes A comparative genomics study of 23 Aspergillus species from section Flavi.</title>
        <authorList>
            <consortium name="DOE Joint Genome Institute"/>
            <person name="Kjaerbolling I."/>
            <person name="Vesth T.C."/>
            <person name="Frisvad J.C."/>
            <person name="Nybo J.L."/>
            <person name="Theobald S."/>
            <person name="Kildgaard S."/>
            <person name="Petersen T.I."/>
            <person name="Kuo A."/>
            <person name="Sato A."/>
            <person name="Lyhne E.K."/>
            <person name="Kogle M.E."/>
            <person name="Wiebenga A."/>
            <person name="Kun R.S."/>
            <person name="Lubbers R.J."/>
            <person name="Makela M.R."/>
            <person name="Barry K."/>
            <person name="Chovatia M."/>
            <person name="Clum A."/>
            <person name="Daum C."/>
            <person name="Haridas S."/>
            <person name="He G."/>
            <person name="LaButti K."/>
            <person name="Lipzen A."/>
            <person name="Mondo S."/>
            <person name="Pangilinan J."/>
            <person name="Riley R."/>
            <person name="Salamov A."/>
            <person name="Simmons B.A."/>
            <person name="Magnuson J.K."/>
            <person name="Henrissat B."/>
            <person name="Mortensen U.H."/>
            <person name="Larsen T.O."/>
            <person name="De vries R.P."/>
            <person name="Grigoriev I.V."/>
            <person name="Machida M."/>
            <person name="Baker S.E."/>
            <person name="Andersen M.R."/>
        </authorList>
    </citation>
    <scope>NUCLEOTIDE SEQUENCE [LARGE SCALE GENOMIC DNA]</scope>
    <source>
        <strain evidence="2 3">CBS 117635</strain>
    </source>
</reference>
<dbReference type="Gene3D" id="2.30.60.10">
    <property type="entry name" value="Cyanovirin-N"/>
    <property type="match status" value="1"/>
</dbReference>
<protein>
    <recommendedName>
        <fullName evidence="4">Cyanovirin-N domain-containing protein</fullName>
    </recommendedName>
</protein>
<keyword evidence="3" id="KW-1185">Reference proteome</keyword>
<dbReference type="InterPro" id="IPR036673">
    <property type="entry name" value="Cyanovirin-N_sf"/>
</dbReference>
<name>A0A5N6JL80_9EURO</name>
<evidence type="ECO:0008006" key="4">
    <source>
        <dbReference type="Google" id="ProtNLM"/>
    </source>
</evidence>
<gene>
    <name evidence="2" type="ORF">BDV30DRAFT_232789</name>
</gene>
<evidence type="ECO:0000313" key="2">
    <source>
        <dbReference type="EMBL" id="KAB8279652.1"/>
    </source>
</evidence>
<keyword evidence="1" id="KW-0732">Signal</keyword>